<geneLocation type="plasmid" evidence="5 6">
    <name>pJCM6399</name>
</geneLocation>
<dbReference type="RefSeq" id="WP_163738742.1">
    <property type="nucleotide sequence ID" value="NZ_AP022602.1"/>
</dbReference>
<dbReference type="CDD" id="cd09178">
    <property type="entry name" value="PLDc_N_Snf2_like"/>
    <property type="match status" value="1"/>
</dbReference>
<dbReference type="InterPro" id="IPR049730">
    <property type="entry name" value="SNF2/RAD54-like_C"/>
</dbReference>
<feature type="compositionally biased region" description="Low complexity" evidence="2">
    <location>
        <begin position="1112"/>
        <end position="1124"/>
    </location>
</feature>
<dbReference type="InterPro" id="IPR000330">
    <property type="entry name" value="SNF2_N"/>
</dbReference>
<sequence>MTQPTPKPTFLVNRDGETVAGAINAHLAHLRRTLKDPYELLIASAYFNVGGYQLLAEELDHPHRVRLLLGAEPDPAPAPRRLNQPAAPARARAAELRRALEGQGRDLAQARDLLGFSRDSDKHARQLVEWLRHDHVEVRRLTDRFLHGKTYLTITDHDEGVVAGSSNFTYAGLARNIELNLGQYHPQTVTEVRQWFDELWDVAEPFDLAALYDARFEAHPPQLIYLRMLWERYGGEISAEADDSAGGTIHLTTFQRDGLWRARRILTERRGVLIADEVGLGKTFLAGKLIEDAAIARRQRVLVVAPATLRDGPWRRFASDFNLPIELRSFDDLVGDQRLNPEASGFILDQDPDDYALIVVDEAHNARNPATRRAEAIRRLLAGRYRKDLVLLTATPVNNSLWDLYYLLLYFLRNDAVFADLGIPSLRDHFGRAMALNPDDLSPEYLFDILDAVAVRRTRPFVKRFYPADTVRIGGTEVPITFPTPRVHKVTYDLDAVLPGFFDRFAAALDVDDAHPPNPELHPEVLTLARYAPSRYGPGGIAAREAQLAGLLRSGLLKRFESSPYAFARTCEKMAASHDSFLELLAAGKVAAGVALREWAATDSDDSDLVEEFMRVHAEDLENAGDYDVASLRAHVEHDRALLRSLATEAATVTSGADPNLNAVIDELALIAAQAASEGVGEDDTRDKRKVLIFSYFADTVDWIERRLREVAQTDERLAVYQDRIASLHGSDTDKRDQLWGFAPATTDAPTDENRYDILVTTDVLAEGVNLQQARHIINYDLPWNPMRLVQRHGRIDRIGSRHTEVFMRCVFPDRRLDDLLRLEERLHRKIQQAAAAVGVGEILPGSATSDLTFAETRDEIERLRAGDASIFEFGGVGASALSGEEYRQELRKALDNTDLAETIAALPWGSGSGMAVPAGLPGYIFCVRVADHPTPQFRYVRPAFGDSPAEVVEDTLACLDRVRPRDEWDTPRDLSPQMYEGAFEAWAVARDHVVERWNFLADPANIAPVVPPVMRRASQTVQDHASTVQIEDLDRAVEALEAPYADRILRLFRLAMSIEHPQQRATRIIELVDELGLEPPPPPDPLPEIRDEDVHLVCWMALVPPTDQPESSSQVVVDVGSDDAGSLIGS</sequence>
<dbReference type="InterPro" id="IPR014001">
    <property type="entry name" value="Helicase_ATP-bd"/>
</dbReference>
<evidence type="ECO:0000259" key="4">
    <source>
        <dbReference type="PROSITE" id="PS51194"/>
    </source>
</evidence>
<dbReference type="InterPro" id="IPR025202">
    <property type="entry name" value="PLD-like_dom"/>
</dbReference>
<dbReference type="PROSITE" id="PS51192">
    <property type="entry name" value="HELICASE_ATP_BIND_1"/>
    <property type="match status" value="1"/>
</dbReference>
<feature type="domain" description="Helicase ATP-binding" evidence="3">
    <location>
        <begin position="263"/>
        <end position="414"/>
    </location>
</feature>
<dbReference type="SMART" id="SM00487">
    <property type="entry name" value="DEXDc"/>
    <property type="match status" value="1"/>
</dbReference>
<dbReference type="EMBL" id="AP022602">
    <property type="protein sequence ID" value="BBY96385.1"/>
    <property type="molecule type" value="Genomic_DNA"/>
</dbReference>
<keyword evidence="6" id="KW-1185">Reference proteome</keyword>
<dbReference type="InterPro" id="IPR038718">
    <property type="entry name" value="SNF2-like_sf"/>
</dbReference>
<dbReference type="SMART" id="SM00490">
    <property type="entry name" value="HELICc"/>
    <property type="match status" value="1"/>
</dbReference>
<dbReference type="PROSITE" id="PS51194">
    <property type="entry name" value="HELICASE_CTER"/>
    <property type="match status" value="1"/>
</dbReference>
<accession>A0A9W4FIL2</accession>
<dbReference type="PANTHER" id="PTHR45766">
    <property type="entry name" value="DNA ANNEALING HELICASE AND ENDONUCLEASE ZRANB3 FAMILY MEMBER"/>
    <property type="match status" value="1"/>
</dbReference>
<dbReference type="Gene3D" id="3.40.50.300">
    <property type="entry name" value="P-loop containing nucleotide triphosphate hydrolases"/>
    <property type="match status" value="1"/>
</dbReference>
<organism evidence="5 6">
    <name type="scientific">Mycobacterium gallinarum</name>
    <dbReference type="NCBI Taxonomy" id="39689"/>
    <lineage>
        <taxon>Bacteria</taxon>
        <taxon>Bacillati</taxon>
        <taxon>Actinomycetota</taxon>
        <taxon>Actinomycetes</taxon>
        <taxon>Mycobacteriales</taxon>
        <taxon>Mycobacteriaceae</taxon>
        <taxon>Mycobacterium</taxon>
    </lineage>
</organism>
<dbReference type="SUPFAM" id="SSF52540">
    <property type="entry name" value="P-loop containing nucleoside triphosphate hydrolases"/>
    <property type="match status" value="1"/>
</dbReference>
<dbReference type="GO" id="GO:0016787">
    <property type="term" value="F:hydrolase activity"/>
    <property type="evidence" value="ECO:0007669"/>
    <property type="project" value="UniProtKB-KW"/>
</dbReference>
<evidence type="ECO:0000256" key="2">
    <source>
        <dbReference type="SAM" id="MobiDB-lite"/>
    </source>
</evidence>
<dbReference type="Gene3D" id="3.30.870.10">
    <property type="entry name" value="Endonuclease Chain A"/>
    <property type="match status" value="1"/>
</dbReference>
<evidence type="ECO:0000256" key="1">
    <source>
        <dbReference type="ARBA" id="ARBA00022801"/>
    </source>
</evidence>
<dbReference type="CDD" id="cd18793">
    <property type="entry name" value="SF2_C_SNF"/>
    <property type="match status" value="1"/>
</dbReference>
<dbReference type="Gene3D" id="3.40.50.10810">
    <property type="entry name" value="Tandem AAA-ATPase domain"/>
    <property type="match status" value="1"/>
</dbReference>
<keyword evidence="5" id="KW-0614">Plasmid</keyword>
<feature type="domain" description="Helicase C-terminal" evidence="4">
    <location>
        <begin position="663"/>
        <end position="844"/>
    </location>
</feature>
<dbReference type="AlphaFoldDB" id="A0A9W4FIL2"/>
<gene>
    <name evidence="5" type="ORF">MGALJ_60540</name>
</gene>
<protein>
    <recommendedName>
        <fullName evidence="7">Helicase</fullName>
    </recommendedName>
</protein>
<name>A0A9W4FIL2_9MYCO</name>
<dbReference type="Pfam" id="PF00176">
    <property type="entry name" value="SNF2-rel_dom"/>
    <property type="match status" value="1"/>
</dbReference>
<evidence type="ECO:0008006" key="7">
    <source>
        <dbReference type="Google" id="ProtNLM"/>
    </source>
</evidence>
<dbReference type="InterPro" id="IPR001650">
    <property type="entry name" value="Helicase_C-like"/>
</dbReference>
<evidence type="ECO:0000313" key="5">
    <source>
        <dbReference type="EMBL" id="BBY96385.1"/>
    </source>
</evidence>
<dbReference type="GO" id="GO:0005524">
    <property type="term" value="F:ATP binding"/>
    <property type="evidence" value="ECO:0007669"/>
    <property type="project" value="InterPro"/>
</dbReference>
<evidence type="ECO:0000313" key="6">
    <source>
        <dbReference type="Proteomes" id="UP000465785"/>
    </source>
</evidence>
<feature type="region of interest" description="Disordered" evidence="2">
    <location>
        <begin position="1108"/>
        <end position="1131"/>
    </location>
</feature>
<keyword evidence="1" id="KW-0378">Hydrolase</keyword>
<proteinExistence type="predicted"/>
<dbReference type="Pfam" id="PF00271">
    <property type="entry name" value="Helicase_C"/>
    <property type="match status" value="1"/>
</dbReference>
<reference evidence="5 6" key="1">
    <citation type="journal article" date="2019" name="Emerg. Microbes Infect.">
        <title>Comprehensive subspecies identification of 175 nontuberculous mycobacteria species based on 7547 genomic profiles.</title>
        <authorList>
            <person name="Matsumoto Y."/>
            <person name="Kinjo T."/>
            <person name="Motooka D."/>
            <person name="Nabeya D."/>
            <person name="Jung N."/>
            <person name="Uechi K."/>
            <person name="Horii T."/>
            <person name="Iida T."/>
            <person name="Fujita J."/>
            <person name="Nakamura S."/>
        </authorList>
    </citation>
    <scope>NUCLEOTIDE SEQUENCE [LARGE SCALE GENOMIC DNA]</scope>
    <source>
        <strain evidence="5 6">JCM 6399</strain>
        <plasmid evidence="5">pJCM6399</plasmid>
    </source>
</reference>
<dbReference type="KEGG" id="mgau:MGALJ_60540"/>
<dbReference type="SUPFAM" id="SSF56024">
    <property type="entry name" value="Phospholipase D/nuclease"/>
    <property type="match status" value="1"/>
</dbReference>
<dbReference type="PANTHER" id="PTHR45766:SF6">
    <property type="entry name" value="SWI_SNF-RELATED MATRIX-ASSOCIATED ACTIN-DEPENDENT REGULATOR OF CHROMATIN SUBFAMILY A-LIKE PROTEIN 1"/>
    <property type="match status" value="1"/>
</dbReference>
<dbReference type="InterPro" id="IPR027417">
    <property type="entry name" value="P-loop_NTPase"/>
</dbReference>
<dbReference type="Pfam" id="PF13091">
    <property type="entry name" value="PLDc_2"/>
    <property type="match status" value="1"/>
</dbReference>
<dbReference type="Proteomes" id="UP000465785">
    <property type="component" value="Plasmid pJCM6399"/>
</dbReference>
<evidence type="ECO:0000259" key="3">
    <source>
        <dbReference type="PROSITE" id="PS51192"/>
    </source>
</evidence>